<keyword evidence="4" id="KW-0862">Zinc</keyword>
<keyword evidence="3" id="KW-0378">Hydrolase</keyword>
<proteinExistence type="predicted"/>
<evidence type="ECO:0000256" key="4">
    <source>
        <dbReference type="ARBA" id="ARBA00022833"/>
    </source>
</evidence>
<dbReference type="GO" id="GO:0016811">
    <property type="term" value="F:hydrolase activity, acting on carbon-nitrogen (but not peptide) bonds, in linear amides"/>
    <property type="evidence" value="ECO:0007669"/>
    <property type="project" value="InterPro"/>
</dbReference>
<evidence type="ECO:0000313" key="6">
    <source>
        <dbReference type="EMBL" id="NGO76520.1"/>
    </source>
</evidence>
<feature type="domain" description="Succinylglutamate desuccinylase/Aspartoacylase catalytic" evidence="5">
    <location>
        <begin position="36"/>
        <end position="221"/>
    </location>
</feature>
<dbReference type="InterPro" id="IPR043795">
    <property type="entry name" value="N-alpha-Ac-DABA-like"/>
</dbReference>
<keyword evidence="2" id="KW-0479">Metal-binding</keyword>
<dbReference type="Gene3D" id="3.40.630.10">
    <property type="entry name" value="Zn peptidases"/>
    <property type="match status" value="1"/>
</dbReference>
<dbReference type="RefSeq" id="WP_165332017.1">
    <property type="nucleotide sequence ID" value="NZ_JAAKZW010000038.1"/>
</dbReference>
<evidence type="ECO:0000256" key="1">
    <source>
        <dbReference type="ARBA" id="ARBA00001947"/>
    </source>
</evidence>
<sequence length="317" mass="32784">MIPPIGPGTKTAHHVPVDLGSLTVELPLIQVCGVRPGPRVVITAGMHGGEFCGIEAATRLAAQLTPEEVHGDVVICPVANPPAVYDGRLGVSPLDGVNINRVFPGDPAGGPTERLAAWHTAHLGAGADLYVDLHSGGIDETLRDFVGYRLTGDHALDARTRELAHAVGIEDVIIGRTAEGGNSHAAAARRGIPALLVEVGDRGTRDPDTAARLVGGLLRLLGKAGVTALTDGSEPMPVREWLWACSVTAETTGLWYPALTAGDEATAGAPLGHLVSPADGTRTTVVSPATGRLFYGMHALTVRRGAELAAIAERKVA</sequence>
<accession>A0A6G4XI47</accession>
<reference evidence="6 7" key="1">
    <citation type="submission" date="2020-02" db="EMBL/GenBank/DDBJ databases">
        <title>Whole-genome analyses of novel actinobacteria.</title>
        <authorList>
            <person name="Sahin N."/>
            <person name="Tokatli A."/>
        </authorList>
    </citation>
    <scope>NUCLEOTIDE SEQUENCE [LARGE SCALE GENOMIC DNA]</scope>
    <source>
        <strain evidence="6 7">YC504</strain>
    </source>
</reference>
<dbReference type="Pfam" id="PF24827">
    <property type="entry name" value="AstE_AspA_cat"/>
    <property type="match status" value="1"/>
</dbReference>
<organism evidence="6 7">
    <name type="scientific">Streptomyces mesophilus</name>
    <dbReference type="NCBI Taxonomy" id="1775132"/>
    <lineage>
        <taxon>Bacteria</taxon>
        <taxon>Bacillati</taxon>
        <taxon>Actinomycetota</taxon>
        <taxon>Actinomycetes</taxon>
        <taxon>Kitasatosporales</taxon>
        <taxon>Streptomycetaceae</taxon>
        <taxon>Streptomyces</taxon>
    </lineage>
</organism>
<dbReference type="PIRSF" id="PIRSF039012">
    <property type="entry name" value="ASP"/>
    <property type="match status" value="1"/>
</dbReference>
<dbReference type="AlphaFoldDB" id="A0A6G4XI47"/>
<name>A0A6G4XI47_9ACTN</name>
<gene>
    <name evidence="6" type="ORF">G6045_12730</name>
</gene>
<dbReference type="EMBL" id="JAAKZW010000038">
    <property type="protein sequence ID" value="NGO76520.1"/>
    <property type="molecule type" value="Genomic_DNA"/>
</dbReference>
<dbReference type="InterPro" id="IPR053138">
    <property type="entry name" value="N-alpha-Ac-DABA_deacetylase"/>
</dbReference>
<dbReference type="InterPro" id="IPR055438">
    <property type="entry name" value="AstE_AspA_cat"/>
</dbReference>
<evidence type="ECO:0000256" key="3">
    <source>
        <dbReference type="ARBA" id="ARBA00022801"/>
    </source>
</evidence>
<dbReference type="GO" id="GO:0016788">
    <property type="term" value="F:hydrolase activity, acting on ester bonds"/>
    <property type="evidence" value="ECO:0007669"/>
    <property type="project" value="InterPro"/>
</dbReference>
<dbReference type="PANTHER" id="PTHR37326:SF1">
    <property type="entry name" value="BLL3975 PROTEIN"/>
    <property type="match status" value="1"/>
</dbReference>
<protein>
    <submittedName>
        <fullName evidence="6">Ethanolamine utilization protein EutE</fullName>
    </submittedName>
</protein>
<evidence type="ECO:0000313" key="7">
    <source>
        <dbReference type="Proteomes" id="UP000481109"/>
    </source>
</evidence>
<dbReference type="PANTHER" id="PTHR37326">
    <property type="entry name" value="BLL3975 PROTEIN"/>
    <property type="match status" value="1"/>
</dbReference>
<dbReference type="Proteomes" id="UP000481109">
    <property type="component" value="Unassembled WGS sequence"/>
</dbReference>
<evidence type="ECO:0000259" key="5">
    <source>
        <dbReference type="Pfam" id="PF24827"/>
    </source>
</evidence>
<dbReference type="GO" id="GO:0046872">
    <property type="term" value="F:metal ion binding"/>
    <property type="evidence" value="ECO:0007669"/>
    <property type="project" value="UniProtKB-KW"/>
</dbReference>
<keyword evidence="7" id="KW-1185">Reference proteome</keyword>
<comment type="cofactor">
    <cofactor evidence="1">
        <name>Zn(2+)</name>
        <dbReference type="ChEBI" id="CHEBI:29105"/>
    </cofactor>
</comment>
<comment type="caution">
    <text evidence="6">The sequence shown here is derived from an EMBL/GenBank/DDBJ whole genome shotgun (WGS) entry which is preliminary data.</text>
</comment>
<evidence type="ECO:0000256" key="2">
    <source>
        <dbReference type="ARBA" id="ARBA00022723"/>
    </source>
</evidence>
<dbReference type="SUPFAM" id="SSF53187">
    <property type="entry name" value="Zn-dependent exopeptidases"/>
    <property type="match status" value="1"/>
</dbReference>